<feature type="compositionally biased region" description="Basic and acidic residues" evidence="6">
    <location>
        <begin position="286"/>
        <end position="299"/>
    </location>
</feature>
<accession>A0ABN7S1G7</accession>
<evidence type="ECO:0000256" key="4">
    <source>
        <dbReference type="ARBA" id="ARBA00022833"/>
    </source>
</evidence>
<feature type="domain" description="C2H2-type" evidence="7">
    <location>
        <begin position="195"/>
        <end position="224"/>
    </location>
</feature>
<feature type="region of interest" description="Disordered" evidence="6">
    <location>
        <begin position="162"/>
        <end position="196"/>
    </location>
</feature>
<dbReference type="PANTHER" id="PTHR23235">
    <property type="entry name" value="KRUEPPEL-LIKE TRANSCRIPTION FACTOR"/>
    <property type="match status" value="1"/>
</dbReference>
<evidence type="ECO:0000256" key="1">
    <source>
        <dbReference type="ARBA" id="ARBA00022723"/>
    </source>
</evidence>
<name>A0ABN7S1G7_OIKDI</name>
<protein>
    <submittedName>
        <fullName evidence="8">Oidioi.mRNA.OKI2018_I69.PAR.g11777.t2.cds</fullName>
    </submittedName>
</protein>
<feature type="compositionally biased region" description="Low complexity" evidence="6">
    <location>
        <begin position="67"/>
        <end position="78"/>
    </location>
</feature>
<reference evidence="8 9" key="1">
    <citation type="submission" date="2021-04" db="EMBL/GenBank/DDBJ databases">
        <authorList>
            <person name="Bliznina A."/>
        </authorList>
    </citation>
    <scope>NUCLEOTIDE SEQUENCE [LARGE SCALE GENOMIC DNA]</scope>
</reference>
<evidence type="ECO:0000259" key="7">
    <source>
        <dbReference type="PROSITE" id="PS50157"/>
    </source>
</evidence>
<organism evidence="8 9">
    <name type="scientific">Oikopleura dioica</name>
    <name type="common">Tunicate</name>
    <dbReference type="NCBI Taxonomy" id="34765"/>
    <lineage>
        <taxon>Eukaryota</taxon>
        <taxon>Metazoa</taxon>
        <taxon>Chordata</taxon>
        <taxon>Tunicata</taxon>
        <taxon>Appendicularia</taxon>
        <taxon>Copelata</taxon>
        <taxon>Oikopleuridae</taxon>
        <taxon>Oikopleura</taxon>
    </lineage>
</organism>
<feature type="region of interest" description="Disordered" evidence="6">
    <location>
        <begin position="61"/>
        <end position="80"/>
    </location>
</feature>
<keyword evidence="1" id="KW-0479">Metal-binding</keyword>
<dbReference type="Pfam" id="PF00096">
    <property type="entry name" value="zf-C2H2"/>
    <property type="match status" value="2"/>
</dbReference>
<dbReference type="PANTHER" id="PTHR23235:SF120">
    <property type="entry name" value="KRUPPEL-LIKE FACTOR 15"/>
    <property type="match status" value="1"/>
</dbReference>
<dbReference type="SUPFAM" id="SSF57667">
    <property type="entry name" value="beta-beta-alpha zinc fingers"/>
    <property type="match status" value="2"/>
</dbReference>
<keyword evidence="3 5" id="KW-0863">Zinc-finger</keyword>
<sequence>MILFTLQDMMESLPGSYPYDDIKMELAREDESITLVRAALGPPDDSESDIIETVLQLESDRKSSILSNTSNPQSTSSSINLPVTVPMKLETVKIEEYQPTVPQPPPPPQGEGSRCDVVPQLTFHDITTDFSVNPQKPLPPPLEKEDEQNDYVLLKLDGKSSIGKEPQRRISQSINRPSGSSEMITDKTPSENKKHKCAYPGCERSFVRPAELLRHKRTHTNERPYVCPTCNHEFKRKDHLKSHILIHTDEKKYSCKRCDYRTNRLDTLKRHFKTRHQKLGGPPEDCPSKAKKNDFQSEY</sequence>
<dbReference type="SMART" id="SM00355">
    <property type="entry name" value="ZnF_C2H2"/>
    <property type="match status" value="3"/>
</dbReference>
<evidence type="ECO:0000313" key="8">
    <source>
        <dbReference type="EMBL" id="CAG5088203.1"/>
    </source>
</evidence>
<evidence type="ECO:0000313" key="9">
    <source>
        <dbReference type="Proteomes" id="UP001158576"/>
    </source>
</evidence>
<feature type="compositionally biased region" description="Polar residues" evidence="6">
    <location>
        <begin position="169"/>
        <end position="183"/>
    </location>
</feature>
<keyword evidence="4" id="KW-0862">Zinc</keyword>
<proteinExistence type="predicted"/>
<gene>
    <name evidence="8" type="ORF">OKIOD_LOCUS3335</name>
</gene>
<dbReference type="InterPro" id="IPR036236">
    <property type="entry name" value="Znf_C2H2_sf"/>
</dbReference>
<keyword evidence="9" id="KW-1185">Reference proteome</keyword>
<evidence type="ECO:0000256" key="2">
    <source>
        <dbReference type="ARBA" id="ARBA00022737"/>
    </source>
</evidence>
<dbReference type="PROSITE" id="PS00028">
    <property type="entry name" value="ZINC_FINGER_C2H2_1"/>
    <property type="match status" value="2"/>
</dbReference>
<dbReference type="InterPro" id="IPR013087">
    <property type="entry name" value="Znf_C2H2_type"/>
</dbReference>
<feature type="domain" description="C2H2-type" evidence="7">
    <location>
        <begin position="225"/>
        <end position="252"/>
    </location>
</feature>
<dbReference type="PROSITE" id="PS50157">
    <property type="entry name" value="ZINC_FINGER_C2H2_2"/>
    <property type="match status" value="2"/>
</dbReference>
<dbReference type="Proteomes" id="UP001158576">
    <property type="component" value="Chromosome PAR"/>
</dbReference>
<evidence type="ECO:0000256" key="3">
    <source>
        <dbReference type="ARBA" id="ARBA00022771"/>
    </source>
</evidence>
<keyword evidence="2" id="KW-0677">Repeat</keyword>
<evidence type="ECO:0000256" key="5">
    <source>
        <dbReference type="PROSITE-ProRule" id="PRU00042"/>
    </source>
</evidence>
<dbReference type="EMBL" id="OU015568">
    <property type="protein sequence ID" value="CAG5088203.1"/>
    <property type="molecule type" value="Genomic_DNA"/>
</dbReference>
<feature type="region of interest" description="Disordered" evidence="6">
    <location>
        <begin position="276"/>
        <end position="299"/>
    </location>
</feature>
<dbReference type="Gene3D" id="3.30.160.60">
    <property type="entry name" value="Classic Zinc Finger"/>
    <property type="match status" value="3"/>
</dbReference>
<evidence type="ECO:0000256" key="6">
    <source>
        <dbReference type="SAM" id="MobiDB-lite"/>
    </source>
</evidence>